<proteinExistence type="predicted"/>
<comment type="caution">
    <text evidence="2">The sequence shown here is derived from an EMBL/GenBank/DDBJ whole genome shotgun (WGS) entry which is preliminary data.</text>
</comment>
<sequence length="84" mass="9484">MKRNYPSLDSGRARGPLRLTSPEGPPIGALGQRSWRQKMKNNQRDVFIEEVGIEASIPQKAEVLFGEQCSYKRTGITKQKHLSD</sequence>
<gene>
    <name evidence="2" type="ORF">MMEN_LOCUS10262</name>
</gene>
<organism evidence="2 3">
    <name type="scientific">Menidia menidia</name>
    <name type="common">Atlantic silverside</name>
    <dbReference type="NCBI Taxonomy" id="238744"/>
    <lineage>
        <taxon>Eukaryota</taxon>
        <taxon>Metazoa</taxon>
        <taxon>Chordata</taxon>
        <taxon>Craniata</taxon>
        <taxon>Vertebrata</taxon>
        <taxon>Euteleostomi</taxon>
        <taxon>Actinopterygii</taxon>
        <taxon>Neopterygii</taxon>
        <taxon>Teleostei</taxon>
        <taxon>Neoteleostei</taxon>
        <taxon>Acanthomorphata</taxon>
        <taxon>Ovalentaria</taxon>
        <taxon>Atherinomorphae</taxon>
        <taxon>Atheriniformes</taxon>
        <taxon>Atherinopsidae</taxon>
        <taxon>Menidiinae</taxon>
        <taxon>Menidia</taxon>
    </lineage>
</organism>
<name>A0A8S4AVL4_9TELE</name>
<dbReference type="AlphaFoldDB" id="A0A8S4AVL4"/>
<evidence type="ECO:0000313" key="2">
    <source>
        <dbReference type="EMBL" id="CAG5920060.1"/>
    </source>
</evidence>
<protein>
    <submittedName>
        <fullName evidence="2">(Atlantic silverside) hypothetical protein</fullName>
    </submittedName>
</protein>
<reference evidence="2" key="1">
    <citation type="submission" date="2021-05" db="EMBL/GenBank/DDBJ databases">
        <authorList>
            <person name="Tigano A."/>
        </authorList>
    </citation>
    <scope>NUCLEOTIDE SEQUENCE</scope>
</reference>
<dbReference type="Proteomes" id="UP000677803">
    <property type="component" value="Unassembled WGS sequence"/>
</dbReference>
<dbReference type="EMBL" id="CAJRST010011112">
    <property type="protein sequence ID" value="CAG5920060.1"/>
    <property type="molecule type" value="Genomic_DNA"/>
</dbReference>
<keyword evidence="3" id="KW-1185">Reference proteome</keyword>
<accession>A0A8S4AVL4</accession>
<feature type="region of interest" description="Disordered" evidence="1">
    <location>
        <begin position="1"/>
        <end position="30"/>
    </location>
</feature>
<evidence type="ECO:0000313" key="3">
    <source>
        <dbReference type="Proteomes" id="UP000677803"/>
    </source>
</evidence>
<evidence type="ECO:0000256" key="1">
    <source>
        <dbReference type="SAM" id="MobiDB-lite"/>
    </source>
</evidence>